<dbReference type="AlphaFoldDB" id="A0A318SK17"/>
<reference evidence="1 2" key="1">
    <citation type="submission" date="2018-06" db="EMBL/GenBank/DDBJ databases">
        <title>Genomic Encyclopedia of Type Strains, Phase III (KMG-III): the genomes of soil and plant-associated and newly described type strains.</title>
        <authorList>
            <person name="Whitman W."/>
        </authorList>
    </citation>
    <scope>NUCLEOTIDE SEQUENCE [LARGE SCALE GENOMIC DNA]</scope>
    <source>
        <strain evidence="1 2">CECT 7646</strain>
    </source>
</reference>
<keyword evidence="2" id="KW-1185">Reference proteome</keyword>
<dbReference type="Proteomes" id="UP000247540">
    <property type="component" value="Unassembled WGS sequence"/>
</dbReference>
<evidence type="ECO:0000313" key="2">
    <source>
        <dbReference type="Proteomes" id="UP000247540"/>
    </source>
</evidence>
<accession>A0A318SK17</accession>
<gene>
    <name evidence="1" type="ORF">DFQ15_10285</name>
</gene>
<dbReference type="EMBL" id="QJTC01000002">
    <property type="protein sequence ID" value="PYE79354.1"/>
    <property type="molecule type" value="Genomic_DNA"/>
</dbReference>
<comment type="caution">
    <text evidence="1">The sequence shown here is derived from an EMBL/GenBank/DDBJ whole genome shotgun (WGS) entry which is preliminary data.</text>
</comment>
<proteinExistence type="predicted"/>
<sequence length="52" mass="5158">MKLASPLSTPPAAKRAASVLPAPAVRGRGECPGQSGAGMVPMFLGTLPKVGK</sequence>
<evidence type="ECO:0000313" key="1">
    <source>
        <dbReference type="EMBL" id="PYE79354.1"/>
    </source>
</evidence>
<name>A0A318SK17_9BURK</name>
<protein>
    <submittedName>
        <fullName evidence="1">Uncharacterized protein</fullName>
    </submittedName>
</protein>
<organism evidence="1 2">
    <name type="scientific">Xylophilus ampelinus</name>
    <dbReference type="NCBI Taxonomy" id="54067"/>
    <lineage>
        <taxon>Bacteria</taxon>
        <taxon>Pseudomonadati</taxon>
        <taxon>Pseudomonadota</taxon>
        <taxon>Betaproteobacteria</taxon>
        <taxon>Burkholderiales</taxon>
        <taxon>Xylophilus</taxon>
    </lineage>
</organism>